<comment type="caution">
    <text evidence="1">The sequence shown here is derived from an EMBL/GenBank/DDBJ whole genome shotgun (WGS) entry which is preliminary data.</text>
</comment>
<dbReference type="AlphaFoldDB" id="A0A0D1ELK4"/>
<dbReference type="STRING" id="935700.jaqu_16220"/>
<proteinExistence type="predicted"/>
<evidence type="ECO:0000313" key="2">
    <source>
        <dbReference type="Proteomes" id="UP000032232"/>
    </source>
</evidence>
<dbReference type="Proteomes" id="UP000032232">
    <property type="component" value="Unassembled WGS sequence"/>
</dbReference>
<dbReference type="InterPro" id="IPR017853">
    <property type="entry name" value="GH"/>
</dbReference>
<name>A0A0D1ELK4_9RHOB</name>
<dbReference type="SUPFAM" id="SSF51445">
    <property type="entry name" value="(Trans)glycosidases"/>
    <property type="match status" value="1"/>
</dbReference>
<dbReference type="InterPro" id="IPR029457">
    <property type="entry name" value="GHL5"/>
</dbReference>
<protein>
    <submittedName>
        <fullName evidence="1">Uncharacterized protein</fullName>
    </submittedName>
</protein>
<reference evidence="1 2" key="1">
    <citation type="submission" date="2015-02" db="EMBL/GenBank/DDBJ databases">
        <title>Genome Sequence of Jannaschia aquimarina DSM28248, a member of the Roseobacter clade.</title>
        <authorList>
            <person name="Voget S."/>
            <person name="Daniel R."/>
        </authorList>
    </citation>
    <scope>NUCLEOTIDE SEQUENCE [LARGE SCALE GENOMIC DNA]</scope>
    <source>
        <strain evidence="1 2">GSW-M26</strain>
    </source>
</reference>
<dbReference type="EMBL" id="JYFE01000028">
    <property type="protein sequence ID" value="KIT16655.1"/>
    <property type="molecule type" value="Genomic_DNA"/>
</dbReference>
<dbReference type="Gene3D" id="3.20.20.80">
    <property type="entry name" value="Glycosidases"/>
    <property type="match status" value="1"/>
</dbReference>
<accession>A0A0D1ELK4</accession>
<evidence type="ECO:0000313" key="1">
    <source>
        <dbReference type="EMBL" id="KIT16655.1"/>
    </source>
</evidence>
<keyword evidence="2" id="KW-1185">Reference proteome</keyword>
<sequence>MALRNGAQGEDQMSLKDSIAFVDEAARAEAEAARDALIGAQNSFEGERVIARRLGAHLRDGAAVFGFWVPELLDANVPAGDIFLEVLRPSEPLDLTRAHQTIRFERAWIPVVREEAHCFTAVTGMQAGTRDRVGDFYALTWRDAEDRWHRILDPLAMSLPFGAMAPAELYDVDAMQAGRGDRAYFEALAGGEGPVKQGPPVNILQIHVPTATAGGTLASLTRHYRRLAERVSRDLPLEPADQLFLGYDAVQLLPVEPTTVYEAGPDFWQETGDGEDDLTVSLFRPDTTNWGYDVVISGMATVNPVLLESGRPDELVDLASVLHTFPSKPKKLILDVVFGHSDNQGLRALNGHYFAGPNMYGQNLDYQNPTVRAILLEMQRRKIDFGADGVRVDGAQDFKWWDAAAQTLRHDDDYLQAMADLEQEVAGTRYRPWFVFEDGRPWPEEDWELSSTYRSVIEQQRDDDVFQWGPLTFAHNTPFLYTFWLSKFWRIREMVDVGANWISGTSNHDTLRRGTQVSPKLNVNTRLGNTRMEILDKAYDNPAVHILTYVAMPGVPMDFLNAMARASWGFIRNQDDRYGVKVVAEEAISLKWQVDEYSYSVPQNFRRLKALGFETRADLARFLEFLPALVEVTEYNLSEITRLLNASEPALAGPSEFTEATLKECARAWMDDMHDYCNVSNSLPSLDADQAAFCLAVRTFRRERPWLRENYGPEDRFDYLQPIEGRTVFTSLRHGPDGERIFTLAHMEGKPTGEIDPLSLPVPGLDRGTWRCALRTPPIGSDYEGGPIDLKDAMALVFVSDP</sequence>
<organism evidence="1 2">
    <name type="scientific">Jannaschia aquimarina</name>
    <dbReference type="NCBI Taxonomy" id="935700"/>
    <lineage>
        <taxon>Bacteria</taxon>
        <taxon>Pseudomonadati</taxon>
        <taxon>Pseudomonadota</taxon>
        <taxon>Alphaproteobacteria</taxon>
        <taxon>Rhodobacterales</taxon>
        <taxon>Roseobacteraceae</taxon>
        <taxon>Jannaschia</taxon>
    </lineage>
</organism>
<dbReference type="PATRIC" id="fig|935700.4.peg.1680"/>
<dbReference type="Pfam" id="PF14872">
    <property type="entry name" value="GHL5"/>
    <property type="match status" value="1"/>
</dbReference>
<gene>
    <name evidence="1" type="ORF">jaqu_16220</name>
</gene>